<dbReference type="PROSITE" id="PS50090">
    <property type="entry name" value="MYB_LIKE"/>
    <property type="match status" value="1"/>
</dbReference>
<organism evidence="4 5">
    <name type="scientific">Lodderomyces beijingensis</name>
    <dbReference type="NCBI Taxonomy" id="1775926"/>
    <lineage>
        <taxon>Eukaryota</taxon>
        <taxon>Fungi</taxon>
        <taxon>Dikarya</taxon>
        <taxon>Ascomycota</taxon>
        <taxon>Saccharomycotina</taxon>
        <taxon>Pichiomycetes</taxon>
        <taxon>Debaryomycetaceae</taxon>
        <taxon>Candida/Lodderomyces clade</taxon>
        <taxon>Lodderomyces</taxon>
    </lineage>
</organism>
<evidence type="ECO:0000313" key="5">
    <source>
        <dbReference type="Proteomes" id="UP001497383"/>
    </source>
</evidence>
<dbReference type="Pfam" id="PF13921">
    <property type="entry name" value="Myb_DNA-bind_6"/>
    <property type="match status" value="1"/>
</dbReference>
<protein>
    <recommendedName>
        <fullName evidence="6">Myb-like domain-containing protein</fullName>
    </recommendedName>
</protein>
<dbReference type="CDD" id="cd00167">
    <property type="entry name" value="SANT"/>
    <property type="match status" value="1"/>
</dbReference>
<feature type="compositionally biased region" description="Polar residues" evidence="1">
    <location>
        <begin position="7"/>
        <end position="30"/>
    </location>
</feature>
<name>A0ABP0ZHV1_9ASCO</name>
<dbReference type="GeneID" id="92207138"/>
<dbReference type="Proteomes" id="UP001497383">
    <property type="component" value="Chromosome 2"/>
</dbReference>
<dbReference type="RefSeq" id="XP_066828880.1">
    <property type="nucleotide sequence ID" value="XM_066971886.1"/>
</dbReference>
<feature type="domain" description="HTH myb-type" evidence="3">
    <location>
        <begin position="43"/>
        <end position="97"/>
    </location>
</feature>
<evidence type="ECO:0000259" key="2">
    <source>
        <dbReference type="PROSITE" id="PS50090"/>
    </source>
</evidence>
<feature type="compositionally biased region" description="Low complexity" evidence="1">
    <location>
        <begin position="124"/>
        <end position="133"/>
    </location>
</feature>
<reference evidence="4 5" key="1">
    <citation type="submission" date="2024-03" db="EMBL/GenBank/DDBJ databases">
        <authorList>
            <person name="Brejova B."/>
        </authorList>
    </citation>
    <scope>NUCLEOTIDE SEQUENCE [LARGE SCALE GENOMIC DNA]</scope>
    <source>
        <strain evidence="4 5">CBS 14171</strain>
    </source>
</reference>
<feature type="region of interest" description="Disordered" evidence="1">
    <location>
        <begin position="114"/>
        <end position="163"/>
    </location>
</feature>
<feature type="domain" description="Myb-like" evidence="2">
    <location>
        <begin position="43"/>
        <end position="93"/>
    </location>
</feature>
<dbReference type="Gene3D" id="1.10.10.60">
    <property type="entry name" value="Homeodomain-like"/>
    <property type="match status" value="1"/>
</dbReference>
<dbReference type="SMART" id="SM00717">
    <property type="entry name" value="SANT"/>
    <property type="match status" value="1"/>
</dbReference>
<gene>
    <name evidence="4" type="ORF">LODBEIA_P19420</name>
</gene>
<evidence type="ECO:0000313" key="4">
    <source>
        <dbReference type="EMBL" id="CAK9437564.1"/>
    </source>
</evidence>
<proteinExistence type="predicted"/>
<accession>A0ABP0ZHV1</accession>
<sequence length="178" mass="20252">MPPFVSPQLTSYEQQPRDSQTNEQLLSQNGDGDWSSVYPPLRKKPKQSTNWTSAEDKLLLELKEVRKLGWREISTFFHDRTPNACQFRWRRMISAVSPVLATANTKVAIARNDNREAELGAEESSSTSLSSSSRNVDPHAESQPPNDDDSESSKSVLDEDEPVYKMRRNVHSIEYLLN</sequence>
<evidence type="ECO:0000259" key="3">
    <source>
        <dbReference type="PROSITE" id="PS51294"/>
    </source>
</evidence>
<evidence type="ECO:0008006" key="6">
    <source>
        <dbReference type="Google" id="ProtNLM"/>
    </source>
</evidence>
<dbReference type="InterPro" id="IPR017930">
    <property type="entry name" value="Myb_dom"/>
</dbReference>
<dbReference type="InterPro" id="IPR001005">
    <property type="entry name" value="SANT/Myb"/>
</dbReference>
<feature type="region of interest" description="Disordered" evidence="1">
    <location>
        <begin position="1"/>
        <end position="50"/>
    </location>
</feature>
<dbReference type="SUPFAM" id="SSF46689">
    <property type="entry name" value="Homeodomain-like"/>
    <property type="match status" value="1"/>
</dbReference>
<dbReference type="PROSITE" id="PS51294">
    <property type="entry name" value="HTH_MYB"/>
    <property type="match status" value="1"/>
</dbReference>
<keyword evidence="5" id="KW-1185">Reference proteome</keyword>
<evidence type="ECO:0000256" key="1">
    <source>
        <dbReference type="SAM" id="MobiDB-lite"/>
    </source>
</evidence>
<dbReference type="EMBL" id="OZ022406">
    <property type="protein sequence ID" value="CAK9437564.1"/>
    <property type="molecule type" value="Genomic_DNA"/>
</dbReference>
<dbReference type="InterPro" id="IPR009057">
    <property type="entry name" value="Homeodomain-like_sf"/>
</dbReference>